<feature type="domain" description="Helicase ATP-binding" evidence="12">
    <location>
        <begin position="661"/>
        <end position="860"/>
    </location>
</feature>
<dbReference type="GO" id="GO:0005524">
    <property type="term" value="F:ATP binding"/>
    <property type="evidence" value="ECO:0007669"/>
    <property type="project" value="UniProtKB-KW"/>
</dbReference>
<evidence type="ECO:0000256" key="8">
    <source>
        <dbReference type="ARBA" id="ARBA00022840"/>
    </source>
</evidence>
<dbReference type="GO" id="GO:0000724">
    <property type="term" value="P:double-strand break repair via homologous recombination"/>
    <property type="evidence" value="ECO:0007669"/>
    <property type="project" value="TreeGrafter"/>
</dbReference>
<dbReference type="Proteomes" id="UP000279236">
    <property type="component" value="Unassembled WGS sequence"/>
</dbReference>
<dbReference type="Pfam" id="PF00271">
    <property type="entry name" value="Helicase_C"/>
    <property type="match status" value="1"/>
</dbReference>
<keyword evidence="2" id="KW-0479">Metal-binding</keyword>
<evidence type="ECO:0000256" key="7">
    <source>
        <dbReference type="ARBA" id="ARBA00022833"/>
    </source>
</evidence>
<protein>
    <recommendedName>
        <fullName evidence="16">DNA helicase rad5</fullName>
    </recommendedName>
</protein>
<feature type="region of interest" description="Disordered" evidence="10">
    <location>
        <begin position="255"/>
        <end position="303"/>
    </location>
</feature>
<dbReference type="SUPFAM" id="SSF57850">
    <property type="entry name" value="RING/U-box"/>
    <property type="match status" value="1"/>
</dbReference>
<dbReference type="STRING" id="105984.A0A427XFH1"/>
<gene>
    <name evidence="14" type="ORF">EHS24_003200</name>
</gene>
<dbReference type="Gene3D" id="3.40.50.10810">
    <property type="entry name" value="Tandem AAA-ATPase domain"/>
    <property type="match status" value="1"/>
</dbReference>
<dbReference type="PANTHER" id="PTHR45626:SF16">
    <property type="entry name" value="ATP-DEPENDENT HELICASE ULS1"/>
    <property type="match status" value="1"/>
</dbReference>
<dbReference type="Gene3D" id="3.30.40.10">
    <property type="entry name" value="Zinc/RING finger domain, C3HC4 (zinc finger)"/>
    <property type="match status" value="1"/>
</dbReference>
<dbReference type="SMART" id="SM00490">
    <property type="entry name" value="HELICc"/>
    <property type="match status" value="1"/>
</dbReference>
<dbReference type="GO" id="GO:0004386">
    <property type="term" value="F:helicase activity"/>
    <property type="evidence" value="ECO:0007669"/>
    <property type="project" value="UniProtKB-KW"/>
</dbReference>
<feature type="region of interest" description="Disordered" evidence="10">
    <location>
        <begin position="765"/>
        <end position="796"/>
    </location>
</feature>
<accession>A0A427XFH1</accession>
<keyword evidence="4 9" id="KW-0863">Zinc-finger</keyword>
<dbReference type="PROSITE" id="PS51194">
    <property type="entry name" value="HELICASE_CTER"/>
    <property type="match status" value="1"/>
</dbReference>
<sequence>MAAVNPPDLNAPGEQPSVERVDLVARKSLGLDEDPEAVTPVFYVVTLTKFLTANPGDDNFLLELPTKGTTMGGNGYGSVTCMEDGCWSDIVLSADPDLPDGGRENGLGSFYEYALHCRNEDHIHHRDQRLKCMGLQIPAPVSQVAVLPQDIVNSSAVSPPAAGPSRLATAVTTAAPAVNTAPLFSKPAFHFGAENVAAGSTAAGPSSKSASTPLSASSSAADIKPNIFAEAGPSRLSAFGSSSSSGLRDHSLNLLDQKPDVSSSPKVKDWAAHRTPVNNDADSDEDIVCLGQSSPRRPARRHEVLLVDSDDDDIKPMLSSQSTLSSSQKPPYVKRWFEMNIPDKLAAVQLELDALRKARPITPDQRGAVGSRKSELRQIKSSFGIRTWIPPSQTVLKLIPRTAIDPRLADTFTWPYVAPPQPKEEPAAAAMPGAFAGSAVAGPSTHPMAGPPGGPAAHQNAFRAAGPGVFPPYELHRSPAEYNAIWSAIDRDTRVRYSRDEQNMLARFYQAMTANPLADPMLKRDVLVRHVEAMQRWTAPDASNWKPPTALLMKNCPELRGATHPNLVQFLPDPEANVIGFEDMDMDHLDYYGGAELDRPQTAQGLTTFFQDALQDFKEDATIEDGLKALNLASLDDEMPGANFKLLPHQVLGVAFMVGREKRTSGPKGGLLCDAMGLGKTVQTLGLMLQRDKRPSDFKKAPQLIIAPVALLAQWKEEIETKTTVGWKVHIHHGTSRLKSPGAIRQYDIILTSYGTLRAEVFPNGMKKKKKKRPAHWAGGSESESESDYRDHAPPRSSPLLKTKWFRVILDEAHNIRNKGTATSKAVMELDYLHPWFLSGTPIVNSLADIGPALSFIGLMDLDEFHKRVTKMEKKKPRLATKRAQAILKPLMMRRNKDSEINGRKILELPPKITNMDQLTFSPDERAIYTSVEQRAKVRVNTFLREGTLMKNYQVVLVLLLRLRQAVNHPWLLRRRPGEEAREDDLLVDDDVLGANMTEARANDSDEYGRAVGLLGQPAVDVMREKLEERYNAMTDDAENDEPQDLECSICYEPFDGTEMITKCCHIYCKGCVDSLFGQPLRDATSLSDEEAQRGCRVCPLCRAVLERGEIFRVSAIFTPPQDKRPSIDDDVDDASDSEDVATDRKGKGKAKPPQDKGRKRASAEDAAKFFGKKQKLDEEGNARIVNLDDDENEVDELDEENIEDVIPPSTKMKQLLTLVQGYLEEDSTTKILVFSQFVQFLDLLSDYLNGNGVRNIDYRGSMNQNERSEAIRRFSMPSAIADSISVMLISTKAGGVGLNLTMAHKVICCDLAWNPATENQAVDRAHRIGQTKEVTVERLVISNTVEERLLAIQEQKGLLADGAMGEGAVGKIGRLTAENIRMLFAIDRDYHHEDD</sequence>
<dbReference type="SMART" id="SM00184">
    <property type="entry name" value="RING"/>
    <property type="match status" value="1"/>
</dbReference>
<evidence type="ECO:0000256" key="4">
    <source>
        <dbReference type="ARBA" id="ARBA00022771"/>
    </source>
</evidence>
<evidence type="ECO:0000256" key="6">
    <source>
        <dbReference type="ARBA" id="ARBA00022806"/>
    </source>
</evidence>
<feature type="compositionally biased region" description="Acidic residues" evidence="10">
    <location>
        <begin position="1129"/>
        <end position="1141"/>
    </location>
</feature>
<dbReference type="InterPro" id="IPR027417">
    <property type="entry name" value="P-loop_NTPase"/>
</dbReference>
<proteinExistence type="inferred from homology"/>
<dbReference type="PROSITE" id="PS51192">
    <property type="entry name" value="HELICASE_ATP_BIND_1"/>
    <property type="match status" value="1"/>
</dbReference>
<dbReference type="OrthoDB" id="423559at2759"/>
<evidence type="ECO:0000256" key="3">
    <source>
        <dbReference type="ARBA" id="ARBA00022741"/>
    </source>
</evidence>
<evidence type="ECO:0008006" key="16">
    <source>
        <dbReference type="Google" id="ProtNLM"/>
    </source>
</evidence>
<evidence type="ECO:0000256" key="2">
    <source>
        <dbReference type="ARBA" id="ARBA00022723"/>
    </source>
</evidence>
<dbReference type="InterPro" id="IPR049730">
    <property type="entry name" value="SNF2/RAD54-like_C"/>
</dbReference>
<dbReference type="RefSeq" id="XP_028472787.1">
    <property type="nucleotide sequence ID" value="XM_028618899.1"/>
</dbReference>
<dbReference type="Gene3D" id="3.40.50.300">
    <property type="entry name" value="P-loop containing nucleotide triphosphate hydrolases"/>
    <property type="match status" value="1"/>
</dbReference>
<feature type="region of interest" description="Disordered" evidence="10">
    <location>
        <begin position="1120"/>
        <end position="1166"/>
    </location>
</feature>
<feature type="compositionally biased region" description="Basic and acidic residues" evidence="10">
    <location>
        <begin position="1153"/>
        <end position="1166"/>
    </location>
</feature>
<dbReference type="InterPro" id="IPR050628">
    <property type="entry name" value="SNF2_RAD54_helicase_TF"/>
</dbReference>
<reference evidence="14 15" key="1">
    <citation type="submission" date="2018-11" db="EMBL/GenBank/DDBJ databases">
        <title>Genome sequence of Apiotrichum porosum DSM 27194.</title>
        <authorList>
            <person name="Aliyu H."/>
            <person name="Gorte O."/>
            <person name="Ochsenreither K."/>
        </authorList>
    </citation>
    <scope>NUCLEOTIDE SEQUENCE [LARGE SCALE GENOMIC DNA]</scope>
    <source>
        <strain evidence="14 15">DSM 27194</strain>
    </source>
</reference>
<evidence type="ECO:0000256" key="1">
    <source>
        <dbReference type="ARBA" id="ARBA00007025"/>
    </source>
</evidence>
<dbReference type="InterPro" id="IPR000330">
    <property type="entry name" value="SNF2_N"/>
</dbReference>
<dbReference type="InterPro" id="IPR013083">
    <property type="entry name" value="Znf_RING/FYVE/PHD"/>
</dbReference>
<dbReference type="GO" id="GO:0005634">
    <property type="term" value="C:nucleus"/>
    <property type="evidence" value="ECO:0007669"/>
    <property type="project" value="TreeGrafter"/>
</dbReference>
<dbReference type="PROSITE" id="PS50089">
    <property type="entry name" value="ZF_RING_2"/>
    <property type="match status" value="1"/>
</dbReference>
<dbReference type="GO" id="GO:0008094">
    <property type="term" value="F:ATP-dependent activity, acting on DNA"/>
    <property type="evidence" value="ECO:0007669"/>
    <property type="project" value="TreeGrafter"/>
</dbReference>
<feature type="domain" description="RING-type" evidence="11">
    <location>
        <begin position="1048"/>
        <end position="1103"/>
    </location>
</feature>
<feature type="domain" description="Helicase C-terminal" evidence="13">
    <location>
        <begin position="1212"/>
        <end position="1377"/>
    </location>
</feature>
<evidence type="ECO:0000256" key="10">
    <source>
        <dbReference type="SAM" id="MobiDB-lite"/>
    </source>
</evidence>
<dbReference type="EMBL" id="RSCE01000015">
    <property type="protein sequence ID" value="RSH77640.1"/>
    <property type="molecule type" value="Genomic_DNA"/>
</dbReference>
<evidence type="ECO:0000256" key="5">
    <source>
        <dbReference type="ARBA" id="ARBA00022801"/>
    </source>
</evidence>
<keyword evidence="6" id="KW-0347">Helicase</keyword>
<dbReference type="GO" id="GO:0016787">
    <property type="term" value="F:hydrolase activity"/>
    <property type="evidence" value="ECO:0007669"/>
    <property type="project" value="UniProtKB-KW"/>
</dbReference>
<dbReference type="SUPFAM" id="SSF52540">
    <property type="entry name" value="P-loop containing nucleoside triphosphate hydrolases"/>
    <property type="match status" value="2"/>
</dbReference>
<dbReference type="InterPro" id="IPR038718">
    <property type="entry name" value="SNF2-like_sf"/>
</dbReference>
<keyword evidence="8" id="KW-0067">ATP-binding</keyword>
<dbReference type="InterPro" id="IPR001650">
    <property type="entry name" value="Helicase_C-like"/>
</dbReference>
<comment type="similarity">
    <text evidence="1">Belongs to the SNF2/RAD54 helicase family.</text>
</comment>
<organism evidence="14 15">
    <name type="scientific">Apiotrichum porosum</name>
    <dbReference type="NCBI Taxonomy" id="105984"/>
    <lineage>
        <taxon>Eukaryota</taxon>
        <taxon>Fungi</taxon>
        <taxon>Dikarya</taxon>
        <taxon>Basidiomycota</taxon>
        <taxon>Agaricomycotina</taxon>
        <taxon>Tremellomycetes</taxon>
        <taxon>Trichosporonales</taxon>
        <taxon>Trichosporonaceae</taxon>
        <taxon>Apiotrichum</taxon>
    </lineage>
</organism>
<comment type="caution">
    <text evidence="14">The sequence shown here is derived from an EMBL/GenBank/DDBJ whole genome shotgun (WGS) entry which is preliminary data.</text>
</comment>
<dbReference type="GO" id="GO:0005737">
    <property type="term" value="C:cytoplasm"/>
    <property type="evidence" value="ECO:0007669"/>
    <property type="project" value="TreeGrafter"/>
</dbReference>
<dbReference type="Pfam" id="PF00176">
    <property type="entry name" value="SNF2-rel_dom"/>
    <property type="match status" value="1"/>
</dbReference>
<evidence type="ECO:0000313" key="15">
    <source>
        <dbReference type="Proteomes" id="UP000279236"/>
    </source>
</evidence>
<evidence type="ECO:0000259" key="11">
    <source>
        <dbReference type="PROSITE" id="PS50089"/>
    </source>
</evidence>
<feature type="compositionally biased region" description="Basic residues" evidence="10">
    <location>
        <begin position="766"/>
        <end position="775"/>
    </location>
</feature>
<evidence type="ECO:0000259" key="12">
    <source>
        <dbReference type="PROSITE" id="PS51192"/>
    </source>
</evidence>
<evidence type="ECO:0000259" key="13">
    <source>
        <dbReference type="PROSITE" id="PS51194"/>
    </source>
</evidence>
<keyword evidence="15" id="KW-1185">Reference proteome</keyword>
<dbReference type="InterPro" id="IPR017907">
    <property type="entry name" value="Znf_RING_CS"/>
</dbReference>
<keyword evidence="7" id="KW-0862">Zinc</keyword>
<dbReference type="GO" id="GO:0008270">
    <property type="term" value="F:zinc ion binding"/>
    <property type="evidence" value="ECO:0007669"/>
    <property type="project" value="UniProtKB-KW"/>
</dbReference>
<dbReference type="SMART" id="SM00487">
    <property type="entry name" value="DEXDc"/>
    <property type="match status" value="1"/>
</dbReference>
<keyword evidence="5" id="KW-0378">Hydrolase</keyword>
<dbReference type="PROSITE" id="PS00518">
    <property type="entry name" value="ZF_RING_1"/>
    <property type="match status" value="1"/>
</dbReference>
<dbReference type="CDD" id="cd18793">
    <property type="entry name" value="SF2_C_SNF"/>
    <property type="match status" value="1"/>
</dbReference>
<dbReference type="GeneID" id="39587743"/>
<keyword evidence="3" id="KW-0547">Nucleotide-binding</keyword>
<evidence type="ECO:0000313" key="14">
    <source>
        <dbReference type="EMBL" id="RSH77640.1"/>
    </source>
</evidence>
<dbReference type="CDD" id="cd18008">
    <property type="entry name" value="DEXDc_SHPRH-like"/>
    <property type="match status" value="1"/>
</dbReference>
<name>A0A427XFH1_9TREE</name>
<evidence type="ECO:0000256" key="9">
    <source>
        <dbReference type="PROSITE-ProRule" id="PRU00175"/>
    </source>
</evidence>
<dbReference type="InterPro" id="IPR001841">
    <property type="entry name" value="Znf_RING"/>
</dbReference>
<dbReference type="PANTHER" id="PTHR45626">
    <property type="entry name" value="TRANSCRIPTION TERMINATION FACTOR 2-RELATED"/>
    <property type="match status" value="1"/>
</dbReference>
<dbReference type="InterPro" id="IPR014001">
    <property type="entry name" value="Helicase_ATP-bd"/>
</dbReference>